<protein>
    <submittedName>
        <fullName evidence="5">Amino acid ABC transporter substrate-binding protein (PAAT family)</fullName>
    </submittedName>
</protein>
<evidence type="ECO:0000313" key="6">
    <source>
        <dbReference type="Proteomes" id="UP000295021"/>
    </source>
</evidence>
<evidence type="ECO:0000256" key="3">
    <source>
        <dbReference type="SAM" id="Phobius"/>
    </source>
</evidence>
<dbReference type="AlphaFoldDB" id="A0AAX2QG93"/>
<keyword evidence="3" id="KW-0472">Membrane</keyword>
<dbReference type="SMART" id="SM00062">
    <property type="entry name" value="PBPb"/>
    <property type="match status" value="1"/>
</dbReference>
<feature type="domain" description="Solute-binding protein family 3/N-terminal" evidence="4">
    <location>
        <begin position="106"/>
        <end position="336"/>
    </location>
</feature>
<dbReference type="GO" id="GO:0042597">
    <property type="term" value="C:periplasmic space"/>
    <property type="evidence" value="ECO:0007669"/>
    <property type="project" value="UniProtKB-SubCell"/>
</dbReference>
<sequence>MHLNLARMRGTEDQVSERRHSYSPPRVTLIHLADAARFALNPETTITMMQSKLASLTLKGFFTLGLFFGALLSSFAASAQQAAPSLPLLFDARERLARPDLSSLVRLRFLTSVDFPPFNFSDQNGKLSGFNVDLAREICSELEISDKCQIQALPFTDLRDALAASQGDAIIAGLAVTPELRRQFVFSRPYLMLPARFVRNLAVTLDGKTAAALSSHPVGVVRGTVHEAMLAAFFPTLKAEPFDTKDALLAALKDRKVDAAFADALQLSFWVSSPASAKCCALFDGPYLSEHFLGEGMTIMLRQKDSVLTAAIDHALATLSRNGRLQEIYLRYFPYGLY</sequence>
<feature type="transmembrane region" description="Helical" evidence="3">
    <location>
        <begin position="56"/>
        <end position="77"/>
    </location>
</feature>
<dbReference type="PANTHER" id="PTHR35936">
    <property type="entry name" value="MEMBRANE-BOUND LYTIC MUREIN TRANSGLYCOSYLASE F"/>
    <property type="match status" value="1"/>
</dbReference>
<evidence type="ECO:0000256" key="2">
    <source>
        <dbReference type="ARBA" id="ARBA00022729"/>
    </source>
</evidence>
<keyword evidence="3" id="KW-1133">Transmembrane helix</keyword>
<gene>
    <name evidence="5" type="ORF">EV131_111202</name>
</gene>
<evidence type="ECO:0000313" key="5">
    <source>
        <dbReference type="EMBL" id="TCU21097.1"/>
    </source>
</evidence>
<organism evidence="5 6">
    <name type="scientific">Rhizobium laguerreae</name>
    <dbReference type="NCBI Taxonomy" id="1076926"/>
    <lineage>
        <taxon>Bacteria</taxon>
        <taxon>Pseudomonadati</taxon>
        <taxon>Pseudomonadota</taxon>
        <taxon>Alphaproteobacteria</taxon>
        <taxon>Hyphomicrobiales</taxon>
        <taxon>Rhizobiaceae</taxon>
        <taxon>Rhizobium/Agrobacterium group</taxon>
        <taxon>Rhizobium</taxon>
    </lineage>
</organism>
<dbReference type="InterPro" id="IPR001638">
    <property type="entry name" value="Solute-binding_3/MltF_N"/>
</dbReference>
<evidence type="ECO:0000259" key="4">
    <source>
        <dbReference type="SMART" id="SM00062"/>
    </source>
</evidence>
<evidence type="ECO:0000256" key="1">
    <source>
        <dbReference type="ARBA" id="ARBA00004418"/>
    </source>
</evidence>
<keyword evidence="2" id="KW-0732">Signal</keyword>
<dbReference type="Proteomes" id="UP000295021">
    <property type="component" value="Unassembled WGS sequence"/>
</dbReference>
<dbReference type="PANTHER" id="PTHR35936:SF35">
    <property type="entry name" value="L-CYSTINE-BINDING PROTEIN TCYJ"/>
    <property type="match status" value="1"/>
</dbReference>
<proteinExistence type="predicted"/>
<dbReference type="SUPFAM" id="SSF53850">
    <property type="entry name" value="Periplasmic binding protein-like II"/>
    <property type="match status" value="1"/>
</dbReference>
<comment type="subcellular location">
    <subcellularLocation>
        <location evidence="1">Periplasm</location>
    </subcellularLocation>
</comment>
<keyword evidence="3" id="KW-0812">Transmembrane</keyword>
<dbReference type="Pfam" id="PF00497">
    <property type="entry name" value="SBP_bac_3"/>
    <property type="match status" value="1"/>
</dbReference>
<accession>A0AAX2QG93</accession>
<dbReference type="EMBL" id="SMBI01000011">
    <property type="protein sequence ID" value="TCU21097.1"/>
    <property type="molecule type" value="Genomic_DNA"/>
</dbReference>
<name>A0AAX2QG93_9HYPH</name>
<dbReference type="Gene3D" id="3.40.190.10">
    <property type="entry name" value="Periplasmic binding protein-like II"/>
    <property type="match status" value="2"/>
</dbReference>
<reference evidence="5 6" key="1">
    <citation type="submission" date="2019-03" db="EMBL/GenBank/DDBJ databases">
        <title>Genomic Encyclopedia of Type Strains, Phase IV (KMG-V): Genome sequencing to study the core and pangenomes of soil and plant-associated prokaryotes.</title>
        <authorList>
            <person name="Whitman W."/>
        </authorList>
    </citation>
    <scope>NUCLEOTIDE SEQUENCE [LARGE SCALE GENOMIC DNA]</scope>
    <source>
        <strain evidence="5 6">FB403</strain>
    </source>
</reference>
<comment type="caution">
    <text evidence="5">The sequence shown here is derived from an EMBL/GenBank/DDBJ whole genome shotgun (WGS) entry which is preliminary data.</text>
</comment>